<accession>A0A0A8YCB4</accession>
<name>A0A0A8YCB4_ARUDO</name>
<proteinExistence type="predicted"/>
<evidence type="ECO:0000313" key="1">
    <source>
        <dbReference type="EMBL" id="JAD23073.1"/>
    </source>
</evidence>
<protein>
    <submittedName>
        <fullName evidence="1">Uncharacterized protein</fullName>
    </submittedName>
</protein>
<reference evidence="1" key="1">
    <citation type="submission" date="2014-09" db="EMBL/GenBank/DDBJ databases">
        <authorList>
            <person name="Magalhaes I.L.F."/>
            <person name="Oliveira U."/>
            <person name="Santos F.R."/>
            <person name="Vidigal T.H.D.A."/>
            <person name="Brescovit A.D."/>
            <person name="Santos A.J."/>
        </authorList>
    </citation>
    <scope>NUCLEOTIDE SEQUENCE</scope>
    <source>
        <tissue evidence="1">Shoot tissue taken approximately 20 cm above the soil surface</tissue>
    </source>
</reference>
<organism evidence="1">
    <name type="scientific">Arundo donax</name>
    <name type="common">Giant reed</name>
    <name type="synonym">Donax arundinaceus</name>
    <dbReference type="NCBI Taxonomy" id="35708"/>
    <lineage>
        <taxon>Eukaryota</taxon>
        <taxon>Viridiplantae</taxon>
        <taxon>Streptophyta</taxon>
        <taxon>Embryophyta</taxon>
        <taxon>Tracheophyta</taxon>
        <taxon>Spermatophyta</taxon>
        <taxon>Magnoliopsida</taxon>
        <taxon>Liliopsida</taxon>
        <taxon>Poales</taxon>
        <taxon>Poaceae</taxon>
        <taxon>PACMAD clade</taxon>
        <taxon>Arundinoideae</taxon>
        <taxon>Arundineae</taxon>
        <taxon>Arundo</taxon>
    </lineage>
</organism>
<dbReference type="EMBL" id="GBRH01274822">
    <property type="protein sequence ID" value="JAD23073.1"/>
    <property type="molecule type" value="Transcribed_RNA"/>
</dbReference>
<reference evidence="1" key="2">
    <citation type="journal article" date="2015" name="Data Brief">
        <title>Shoot transcriptome of the giant reed, Arundo donax.</title>
        <authorList>
            <person name="Barrero R.A."/>
            <person name="Guerrero F.D."/>
            <person name="Moolhuijzen P."/>
            <person name="Goolsby J.A."/>
            <person name="Tidwell J."/>
            <person name="Bellgard S.E."/>
            <person name="Bellgard M.I."/>
        </authorList>
    </citation>
    <scope>NUCLEOTIDE SEQUENCE</scope>
    <source>
        <tissue evidence="1">Shoot tissue taken approximately 20 cm above the soil surface</tissue>
    </source>
</reference>
<dbReference type="AlphaFoldDB" id="A0A0A8YCB4"/>
<sequence length="21" mass="2168">MRKALGLCTGVGFHCLSASDT</sequence>